<dbReference type="GO" id="GO:0005829">
    <property type="term" value="C:cytosol"/>
    <property type="evidence" value="ECO:0007669"/>
    <property type="project" value="TreeGrafter"/>
</dbReference>
<name>B9M713_GEODF</name>
<dbReference type="PANTHER" id="PTHR22617:SF45">
    <property type="entry name" value="CHEMOTAXIS PROTEIN CHEW"/>
    <property type="match status" value="1"/>
</dbReference>
<evidence type="ECO:0000313" key="5">
    <source>
        <dbReference type="EMBL" id="ACM22034.1"/>
    </source>
</evidence>
<evidence type="ECO:0000313" key="6">
    <source>
        <dbReference type="Proteomes" id="UP000007721"/>
    </source>
</evidence>
<dbReference type="STRING" id="316067.Geob_3695"/>
<evidence type="ECO:0000256" key="2">
    <source>
        <dbReference type="ARBA" id="ARBA00021483"/>
    </source>
</evidence>
<dbReference type="Proteomes" id="UP000007721">
    <property type="component" value="Chromosome"/>
</dbReference>
<dbReference type="InterPro" id="IPR039315">
    <property type="entry name" value="CheW"/>
</dbReference>
<dbReference type="InterPro" id="IPR036061">
    <property type="entry name" value="CheW-like_dom_sf"/>
</dbReference>
<organism evidence="5 6">
    <name type="scientific">Geotalea daltonii (strain DSM 22248 / JCM 15807 / FRC-32)</name>
    <name type="common">Geobacter daltonii</name>
    <dbReference type="NCBI Taxonomy" id="316067"/>
    <lineage>
        <taxon>Bacteria</taxon>
        <taxon>Pseudomonadati</taxon>
        <taxon>Thermodesulfobacteriota</taxon>
        <taxon>Desulfuromonadia</taxon>
        <taxon>Geobacterales</taxon>
        <taxon>Geobacteraceae</taxon>
        <taxon>Geotalea</taxon>
    </lineage>
</organism>
<dbReference type="GO" id="GO:0006935">
    <property type="term" value="P:chemotaxis"/>
    <property type="evidence" value="ECO:0007669"/>
    <property type="project" value="InterPro"/>
</dbReference>
<dbReference type="Gene3D" id="2.30.30.40">
    <property type="entry name" value="SH3 Domains"/>
    <property type="match status" value="1"/>
</dbReference>
<dbReference type="InterPro" id="IPR002545">
    <property type="entry name" value="CheW-lke_dom"/>
</dbReference>
<gene>
    <name evidence="5" type="primary">cheW36H</name>
    <name evidence="5" type="ordered locus">Geob_3695</name>
</gene>
<evidence type="ECO:0000256" key="3">
    <source>
        <dbReference type="ARBA" id="ARBA00022490"/>
    </source>
</evidence>
<accession>B9M713</accession>
<dbReference type="Gene3D" id="2.40.50.180">
    <property type="entry name" value="CheA-289, Domain 4"/>
    <property type="match status" value="1"/>
</dbReference>
<keyword evidence="6" id="KW-1185">Reference proteome</keyword>
<reference evidence="5 6" key="1">
    <citation type="submission" date="2009-01" db="EMBL/GenBank/DDBJ databases">
        <title>Complete sequence of Geobacter sp. FRC-32.</title>
        <authorList>
            <consortium name="US DOE Joint Genome Institute"/>
            <person name="Lucas S."/>
            <person name="Copeland A."/>
            <person name="Lapidus A."/>
            <person name="Glavina del Rio T."/>
            <person name="Dalin E."/>
            <person name="Tice H."/>
            <person name="Bruce D."/>
            <person name="Goodwin L."/>
            <person name="Pitluck S."/>
            <person name="Saunders E."/>
            <person name="Brettin T."/>
            <person name="Detter J.C."/>
            <person name="Han C."/>
            <person name="Larimer F."/>
            <person name="Land M."/>
            <person name="Hauser L."/>
            <person name="Kyrpides N."/>
            <person name="Ovchinnikova G."/>
            <person name="Kostka J."/>
            <person name="Richardson P."/>
        </authorList>
    </citation>
    <scope>NUCLEOTIDE SEQUENCE [LARGE SCALE GENOMIC DNA]</scope>
    <source>
        <strain evidence="6">DSM 22248 / JCM 15807 / FRC-32</strain>
    </source>
</reference>
<evidence type="ECO:0000259" key="4">
    <source>
        <dbReference type="PROSITE" id="PS50851"/>
    </source>
</evidence>
<dbReference type="SMART" id="SM00260">
    <property type="entry name" value="CheW"/>
    <property type="match status" value="1"/>
</dbReference>
<dbReference type="HOGENOM" id="CLU_048995_1_0_7"/>
<dbReference type="Pfam" id="PF01584">
    <property type="entry name" value="CheW"/>
    <property type="match status" value="1"/>
</dbReference>
<dbReference type="SUPFAM" id="SSF50341">
    <property type="entry name" value="CheW-like"/>
    <property type="match status" value="1"/>
</dbReference>
<protein>
    <recommendedName>
        <fullName evidence="2">Chemotaxis protein CheW</fullName>
    </recommendedName>
</protein>
<dbReference type="PANTHER" id="PTHR22617">
    <property type="entry name" value="CHEMOTAXIS SENSOR HISTIDINE KINASE-RELATED"/>
    <property type="match status" value="1"/>
</dbReference>
<dbReference type="KEGG" id="geo:Geob_3695"/>
<dbReference type="AlphaFoldDB" id="B9M713"/>
<keyword evidence="3" id="KW-0963">Cytoplasm</keyword>
<dbReference type="OrthoDB" id="9790406at2"/>
<dbReference type="CDD" id="cd00732">
    <property type="entry name" value="CheW"/>
    <property type="match status" value="1"/>
</dbReference>
<sequence length="184" mass="19928">MQNEQGSTQSGRGEEYLTFTLGKEEYGMDILKVQEIRGYDAVTHIANSPDFLKGVINLRGVIVPIVDMRIKFNLGSAVYNEFTVVIIINVAGRVVGMVVDGVSDVISLAPEQVKAAPEFSSGLDTRHITGLGTINDQMLILVDIEQLMSSPEMQLMNNGNMQPSALPVDTITAQGEQLCNGSII</sequence>
<dbReference type="EMBL" id="CP001390">
    <property type="protein sequence ID" value="ACM22034.1"/>
    <property type="molecule type" value="Genomic_DNA"/>
</dbReference>
<dbReference type="eggNOG" id="COG0835">
    <property type="taxonomic scope" value="Bacteria"/>
</dbReference>
<dbReference type="PROSITE" id="PS50851">
    <property type="entry name" value="CHEW"/>
    <property type="match status" value="1"/>
</dbReference>
<dbReference type="GO" id="GO:0007165">
    <property type="term" value="P:signal transduction"/>
    <property type="evidence" value="ECO:0007669"/>
    <property type="project" value="InterPro"/>
</dbReference>
<feature type="domain" description="CheW-like" evidence="4">
    <location>
        <begin position="13"/>
        <end position="153"/>
    </location>
</feature>
<comment type="subcellular location">
    <subcellularLocation>
        <location evidence="1">Cytoplasm</location>
    </subcellularLocation>
</comment>
<evidence type="ECO:0000256" key="1">
    <source>
        <dbReference type="ARBA" id="ARBA00004496"/>
    </source>
</evidence>
<dbReference type="RefSeq" id="WP_012648760.1">
    <property type="nucleotide sequence ID" value="NC_011979.1"/>
</dbReference>
<proteinExistence type="predicted"/>